<dbReference type="InterPro" id="IPR001611">
    <property type="entry name" value="Leu-rich_rpt"/>
</dbReference>
<reference evidence="4 5" key="1">
    <citation type="submission" date="2022-12" db="EMBL/GenBank/DDBJ databases">
        <title>Chromosome-level genome assembly of true bugs.</title>
        <authorList>
            <person name="Ma L."/>
            <person name="Li H."/>
        </authorList>
    </citation>
    <scope>NUCLEOTIDE SEQUENCE [LARGE SCALE GENOMIC DNA]</scope>
    <source>
        <strain evidence="4">Lab_2022b</strain>
    </source>
</reference>
<dbReference type="PANTHER" id="PTHR24366">
    <property type="entry name" value="IG(IMMUNOGLOBULIN) AND LRR(LEUCINE RICH REPEAT) DOMAINS"/>
    <property type="match status" value="1"/>
</dbReference>
<evidence type="ECO:0000256" key="2">
    <source>
        <dbReference type="ARBA" id="ARBA00022737"/>
    </source>
</evidence>
<dbReference type="InterPro" id="IPR032675">
    <property type="entry name" value="LRR_dom_sf"/>
</dbReference>
<keyword evidence="1" id="KW-0433">Leucine-rich repeat</keyword>
<feature type="coiled-coil region" evidence="3">
    <location>
        <begin position="11"/>
        <end position="39"/>
    </location>
</feature>
<dbReference type="AlphaFoldDB" id="A0AAW1CZ18"/>
<keyword evidence="5" id="KW-1185">Reference proteome</keyword>
<gene>
    <name evidence="4" type="ORF">O3M35_012228</name>
</gene>
<keyword evidence="3" id="KW-0175">Coiled coil</keyword>
<dbReference type="PANTHER" id="PTHR24366:SF96">
    <property type="entry name" value="LEUCINE RICH REPEAT CONTAINING 53"/>
    <property type="match status" value="1"/>
</dbReference>
<protein>
    <submittedName>
        <fullName evidence="4">Uncharacterized protein</fullName>
    </submittedName>
</protein>
<comment type="caution">
    <text evidence="4">The sequence shown here is derived from an EMBL/GenBank/DDBJ whole genome shotgun (WGS) entry which is preliminary data.</text>
</comment>
<evidence type="ECO:0000256" key="3">
    <source>
        <dbReference type="SAM" id="Coils"/>
    </source>
</evidence>
<proteinExistence type="predicted"/>
<keyword evidence="2" id="KW-0677">Repeat</keyword>
<sequence length="371" mass="43932">MNKFELNPNYNEIFADVLKQQEENRKEVEEEHNDDVQLKEGLWKSCNEEIYVDLATNNLTEFQWEKYKDFKNLVYIYLNENQLTEINGEIFTEFPNLFWLDLRENKLTSFPKEVKNHPKLNTILLDHNQISVLPIELGSLPELIGLSIFGNPIQFPSKEILKLRQSQLLEYLKRSWESKSHDLSFLEPKSQERKYPKKNSKIKPKKIEEVGAFVSRNWKSKDAVDQVLADTLVKNIEEQNEIIQKRKDAECLRQWRDKYSSYKNLPVFKMIDAPPFGIYDEFSKMPNRSDIKTTLNIKSKPSKVLKPKRKRHQYLTAELKKIQETMDRISSAPMPPEIDKKSLNEAMASRIEDIKALREIQRRVNELRLKM</sequence>
<evidence type="ECO:0000313" key="5">
    <source>
        <dbReference type="Proteomes" id="UP001461498"/>
    </source>
</evidence>
<evidence type="ECO:0000313" key="4">
    <source>
        <dbReference type="EMBL" id="KAK9501519.1"/>
    </source>
</evidence>
<dbReference type="Proteomes" id="UP001461498">
    <property type="component" value="Unassembled WGS sequence"/>
</dbReference>
<dbReference type="SMART" id="SM00369">
    <property type="entry name" value="LRR_TYP"/>
    <property type="match status" value="3"/>
</dbReference>
<dbReference type="Pfam" id="PF13855">
    <property type="entry name" value="LRR_8"/>
    <property type="match status" value="1"/>
</dbReference>
<dbReference type="Gene3D" id="3.80.10.10">
    <property type="entry name" value="Ribonuclease Inhibitor"/>
    <property type="match status" value="1"/>
</dbReference>
<dbReference type="InterPro" id="IPR003591">
    <property type="entry name" value="Leu-rich_rpt_typical-subtyp"/>
</dbReference>
<organism evidence="4 5">
    <name type="scientific">Rhynocoris fuscipes</name>
    <dbReference type="NCBI Taxonomy" id="488301"/>
    <lineage>
        <taxon>Eukaryota</taxon>
        <taxon>Metazoa</taxon>
        <taxon>Ecdysozoa</taxon>
        <taxon>Arthropoda</taxon>
        <taxon>Hexapoda</taxon>
        <taxon>Insecta</taxon>
        <taxon>Pterygota</taxon>
        <taxon>Neoptera</taxon>
        <taxon>Paraneoptera</taxon>
        <taxon>Hemiptera</taxon>
        <taxon>Heteroptera</taxon>
        <taxon>Panheteroptera</taxon>
        <taxon>Cimicomorpha</taxon>
        <taxon>Reduviidae</taxon>
        <taxon>Harpactorinae</taxon>
        <taxon>Harpactorini</taxon>
        <taxon>Rhynocoris</taxon>
    </lineage>
</organism>
<evidence type="ECO:0000256" key="1">
    <source>
        <dbReference type="ARBA" id="ARBA00022614"/>
    </source>
</evidence>
<name>A0AAW1CZ18_9HEMI</name>
<accession>A0AAW1CZ18</accession>
<dbReference type="SUPFAM" id="SSF52058">
    <property type="entry name" value="L domain-like"/>
    <property type="match status" value="1"/>
</dbReference>
<dbReference type="EMBL" id="JAPXFL010000009">
    <property type="protein sequence ID" value="KAK9501519.1"/>
    <property type="molecule type" value="Genomic_DNA"/>
</dbReference>